<dbReference type="AlphaFoldDB" id="A0A7J9E255"/>
<gene>
    <name evidence="1" type="ORF">Gotri_015909</name>
</gene>
<dbReference type="EMBL" id="JABEZW010000006">
    <property type="protein sequence ID" value="MBA0766918.1"/>
    <property type="molecule type" value="Genomic_DNA"/>
</dbReference>
<organism evidence="1 2">
    <name type="scientific">Gossypium trilobum</name>
    <dbReference type="NCBI Taxonomy" id="34281"/>
    <lineage>
        <taxon>Eukaryota</taxon>
        <taxon>Viridiplantae</taxon>
        <taxon>Streptophyta</taxon>
        <taxon>Embryophyta</taxon>
        <taxon>Tracheophyta</taxon>
        <taxon>Spermatophyta</taxon>
        <taxon>Magnoliopsida</taxon>
        <taxon>eudicotyledons</taxon>
        <taxon>Gunneridae</taxon>
        <taxon>Pentapetalae</taxon>
        <taxon>rosids</taxon>
        <taxon>malvids</taxon>
        <taxon>Malvales</taxon>
        <taxon>Malvaceae</taxon>
        <taxon>Malvoideae</taxon>
        <taxon>Gossypium</taxon>
    </lineage>
</organism>
<comment type="caution">
    <text evidence="1">The sequence shown here is derived from an EMBL/GenBank/DDBJ whole genome shotgun (WGS) entry which is preliminary data.</text>
</comment>
<reference evidence="1 2" key="1">
    <citation type="journal article" date="2019" name="Genome Biol. Evol.">
        <title>Insights into the evolution of the New World diploid cottons (Gossypium, subgenus Houzingenia) based on genome sequencing.</title>
        <authorList>
            <person name="Grover C.E."/>
            <person name="Arick M.A. 2nd"/>
            <person name="Thrash A."/>
            <person name="Conover J.L."/>
            <person name="Sanders W.S."/>
            <person name="Peterson D.G."/>
            <person name="Frelichowski J.E."/>
            <person name="Scheffler J.A."/>
            <person name="Scheffler B.E."/>
            <person name="Wendel J.F."/>
        </authorList>
    </citation>
    <scope>NUCLEOTIDE SEQUENCE [LARGE SCALE GENOMIC DNA]</scope>
    <source>
        <strain evidence="1">8</strain>
        <tissue evidence="1">Leaf</tissue>
    </source>
</reference>
<sequence>MASDRIEDVHVFVDVAEELGATLCVNKVNGFLANDR</sequence>
<name>A0A7J9E255_9ROSI</name>
<keyword evidence="2" id="KW-1185">Reference proteome</keyword>
<accession>A0A7J9E255</accession>
<evidence type="ECO:0000313" key="2">
    <source>
        <dbReference type="Proteomes" id="UP000593568"/>
    </source>
</evidence>
<proteinExistence type="predicted"/>
<feature type="non-terminal residue" evidence="1">
    <location>
        <position position="36"/>
    </location>
</feature>
<dbReference type="Proteomes" id="UP000593568">
    <property type="component" value="Unassembled WGS sequence"/>
</dbReference>
<evidence type="ECO:0000313" key="1">
    <source>
        <dbReference type="EMBL" id="MBA0766918.1"/>
    </source>
</evidence>
<protein>
    <submittedName>
        <fullName evidence="1">Uncharacterized protein</fullName>
    </submittedName>
</protein>